<proteinExistence type="predicted"/>
<dbReference type="Proteomes" id="UP001219525">
    <property type="component" value="Unassembled WGS sequence"/>
</dbReference>
<dbReference type="EMBL" id="JARJCW010000033">
    <property type="protein sequence ID" value="KAJ7208619.1"/>
    <property type="molecule type" value="Genomic_DNA"/>
</dbReference>
<accession>A0AAD6VJC0</accession>
<feature type="region of interest" description="Disordered" evidence="1">
    <location>
        <begin position="1"/>
        <end position="78"/>
    </location>
</feature>
<evidence type="ECO:0000256" key="1">
    <source>
        <dbReference type="SAM" id="MobiDB-lite"/>
    </source>
</evidence>
<gene>
    <name evidence="2" type="ORF">GGX14DRAFT_395767</name>
</gene>
<comment type="caution">
    <text evidence="2">The sequence shown here is derived from an EMBL/GenBank/DDBJ whole genome shotgun (WGS) entry which is preliminary data.</text>
</comment>
<feature type="compositionally biased region" description="Basic and acidic residues" evidence="1">
    <location>
        <begin position="53"/>
        <end position="68"/>
    </location>
</feature>
<dbReference type="AlphaFoldDB" id="A0AAD6VJC0"/>
<organism evidence="2 3">
    <name type="scientific">Mycena pura</name>
    <dbReference type="NCBI Taxonomy" id="153505"/>
    <lineage>
        <taxon>Eukaryota</taxon>
        <taxon>Fungi</taxon>
        <taxon>Dikarya</taxon>
        <taxon>Basidiomycota</taxon>
        <taxon>Agaricomycotina</taxon>
        <taxon>Agaricomycetes</taxon>
        <taxon>Agaricomycetidae</taxon>
        <taxon>Agaricales</taxon>
        <taxon>Marasmiineae</taxon>
        <taxon>Mycenaceae</taxon>
        <taxon>Mycena</taxon>
    </lineage>
</organism>
<name>A0AAD6VJC0_9AGAR</name>
<keyword evidence="3" id="KW-1185">Reference proteome</keyword>
<feature type="compositionally biased region" description="Basic residues" evidence="1">
    <location>
        <begin position="69"/>
        <end position="78"/>
    </location>
</feature>
<evidence type="ECO:0000313" key="2">
    <source>
        <dbReference type="EMBL" id="KAJ7208619.1"/>
    </source>
</evidence>
<reference evidence="2" key="1">
    <citation type="submission" date="2023-03" db="EMBL/GenBank/DDBJ databases">
        <title>Massive genome expansion in bonnet fungi (Mycena s.s.) driven by repeated elements and novel gene families across ecological guilds.</title>
        <authorList>
            <consortium name="Lawrence Berkeley National Laboratory"/>
            <person name="Harder C.B."/>
            <person name="Miyauchi S."/>
            <person name="Viragh M."/>
            <person name="Kuo A."/>
            <person name="Thoen E."/>
            <person name="Andreopoulos B."/>
            <person name="Lu D."/>
            <person name="Skrede I."/>
            <person name="Drula E."/>
            <person name="Henrissat B."/>
            <person name="Morin E."/>
            <person name="Kohler A."/>
            <person name="Barry K."/>
            <person name="LaButti K."/>
            <person name="Morin E."/>
            <person name="Salamov A."/>
            <person name="Lipzen A."/>
            <person name="Mereny Z."/>
            <person name="Hegedus B."/>
            <person name="Baldrian P."/>
            <person name="Stursova M."/>
            <person name="Weitz H."/>
            <person name="Taylor A."/>
            <person name="Grigoriev I.V."/>
            <person name="Nagy L.G."/>
            <person name="Martin F."/>
            <person name="Kauserud H."/>
        </authorList>
    </citation>
    <scope>NUCLEOTIDE SEQUENCE</scope>
    <source>
        <strain evidence="2">9144</strain>
    </source>
</reference>
<feature type="compositionally biased region" description="Basic and acidic residues" evidence="1">
    <location>
        <begin position="1"/>
        <end position="10"/>
    </location>
</feature>
<evidence type="ECO:0000313" key="3">
    <source>
        <dbReference type="Proteomes" id="UP001219525"/>
    </source>
</evidence>
<sequence>MRRKELQNERQRRHRALKRAAEEEKNPGGRKRRKVDLKYRETASRSAVAEASRPAREIKQKVKAETRKPAGRKQKKPVRSAKYVNWMTPFSWSAIAAAQAKVGWGYTNILRELQRANYDFYQHLTIQTIMGWIETVGGFSRWKPSVTTKAGSAAFW</sequence>
<protein>
    <submittedName>
        <fullName evidence="2">Uncharacterized protein</fullName>
    </submittedName>
</protein>